<sequence length="176" mass="19335">MTSLMITTGMLASIVSEILTNPFSGEVEEQETFERFFTDVAQIVCDYCGGEVTTPAGYIPEADSMDWATHYRLEVQLNGSSPQGGGLWAKVAASVTEKTAVPTRTLLNETTQVVVFASEGVTRSVAVRDIPEGGVPCVVVDYDDMREHPHQDVGDFERERIGCTRDEFDLAASYIW</sequence>
<name>A0AA49FLB9_9PROT</name>
<gene>
    <name evidence="1" type="ORF">OHM77_00765</name>
</gene>
<dbReference type="EMBL" id="CP107246">
    <property type="protein sequence ID" value="WIM05853.1"/>
    <property type="molecule type" value="Genomic_DNA"/>
</dbReference>
<dbReference type="Proteomes" id="UP001234916">
    <property type="component" value="Chromosome"/>
</dbReference>
<dbReference type="KEGG" id="npv:OHM77_00765"/>
<dbReference type="AlphaFoldDB" id="A0AA49FLB9"/>
<reference evidence="1" key="1">
    <citation type="journal article" date="2023" name="Nat. Microbiol.">
        <title>Enrichment and characterization of a nitric oxide-reducing microbial community in a continuous bioreactor.</title>
        <authorList>
            <person name="Garrido-Amador P."/>
            <person name="Stortenbeker N."/>
            <person name="Wessels H.J.C.T."/>
            <person name="Speth D.R."/>
            <person name="Garcia-Heredia I."/>
            <person name="Kartal B."/>
        </authorList>
    </citation>
    <scope>NUCLEOTIDE SEQUENCE</scope>
    <source>
        <strain evidence="1">MAG1</strain>
    </source>
</reference>
<organism evidence="1">
    <name type="scientific">Candidatus Nitricoxidivorans perseverans</name>
    <dbReference type="NCBI Taxonomy" id="2975601"/>
    <lineage>
        <taxon>Bacteria</taxon>
        <taxon>Pseudomonadati</taxon>
        <taxon>Pseudomonadota</taxon>
        <taxon>Betaproteobacteria</taxon>
        <taxon>Nitrosomonadales</taxon>
        <taxon>Sterolibacteriaceae</taxon>
        <taxon>Candidatus Nitricoxidivorans</taxon>
    </lineage>
</organism>
<proteinExistence type="predicted"/>
<evidence type="ECO:0000313" key="1">
    <source>
        <dbReference type="EMBL" id="WIM05853.1"/>
    </source>
</evidence>
<accession>A0AA49FLB9</accession>
<protein>
    <submittedName>
        <fullName evidence="1">Uncharacterized protein</fullName>
    </submittedName>
</protein>